<dbReference type="EMBL" id="JACXVP010000009">
    <property type="protein sequence ID" value="KAG5587260.1"/>
    <property type="molecule type" value="Genomic_DNA"/>
</dbReference>
<evidence type="ECO:0000313" key="3">
    <source>
        <dbReference type="Proteomes" id="UP000824120"/>
    </source>
</evidence>
<protein>
    <submittedName>
        <fullName evidence="2">Uncharacterized protein</fullName>
    </submittedName>
</protein>
<name>A0A9J5XJ06_SOLCO</name>
<evidence type="ECO:0000313" key="2">
    <source>
        <dbReference type="EMBL" id="KAG5587260.1"/>
    </source>
</evidence>
<feature type="compositionally biased region" description="Polar residues" evidence="1">
    <location>
        <begin position="43"/>
        <end position="66"/>
    </location>
</feature>
<feature type="compositionally biased region" description="Pro residues" evidence="1">
    <location>
        <begin position="110"/>
        <end position="120"/>
    </location>
</feature>
<comment type="caution">
    <text evidence="2">The sequence shown here is derived from an EMBL/GenBank/DDBJ whole genome shotgun (WGS) entry which is preliminary data.</text>
</comment>
<organism evidence="2 3">
    <name type="scientific">Solanum commersonii</name>
    <name type="common">Commerson's wild potato</name>
    <name type="synonym">Commerson's nightshade</name>
    <dbReference type="NCBI Taxonomy" id="4109"/>
    <lineage>
        <taxon>Eukaryota</taxon>
        <taxon>Viridiplantae</taxon>
        <taxon>Streptophyta</taxon>
        <taxon>Embryophyta</taxon>
        <taxon>Tracheophyta</taxon>
        <taxon>Spermatophyta</taxon>
        <taxon>Magnoliopsida</taxon>
        <taxon>eudicotyledons</taxon>
        <taxon>Gunneridae</taxon>
        <taxon>Pentapetalae</taxon>
        <taxon>asterids</taxon>
        <taxon>lamiids</taxon>
        <taxon>Solanales</taxon>
        <taxon>Solanaceae</taxon>
        <taxon>Solanoideae</taxon>
        <taxon>Solaneae</taxon>
        <taxon>Solanum</taxon>
    </lineage>
</organism>
<proteinExistence type="predicted"/>
<reference evidence="2 3" key="1">
    <citation type="submission" date="2020-09" db="EMBL/GenBank/DDBJ databases">
        <title>De no assembly of potato wild relative species, Solanum commersonii.</title>
        <authorList>
            <person name="Cho K."/>
        </authorList>
    </citation>
    <scope>NUCLEOTIDE SEQUENCE [LARGE SCALE GENOMIC DNA]</scope>
    <source>
        <strain evidence="2">LZ3.2</strain>
        <tissue evidence="2">Leaf</tissue>
    </source>
</reference>
<accession>A0A9J5XJ06</accession>
<feature type="compositionally biased region" description="Low complexity" evidence="1">
    <location>
        <begin position="67"/>
        <end position="83"/>
    </location>
</feature>
<dbReference type="Proteomes" id="UP000824120">
    <property type="component" value="Chromosome 9"/>
</dbReference>
<sequence>MADMQSRLIDLNLTNLSITLNTPLPEHGTNTATPPLFPHVDSPTPQYFPPNSSLHKTNPTASKQSTNPQQPNFPQNNPQQANPLPLHYFIRPKPSLTQTPPSKPTHLPKLPRPPKPPYLPKIPSNPTCTKGTQSQSLMFKMRLVYVMKLNLSLIQCQPCQKSIHMKRWRKKQGQEQMTILPQEISSANLKRKSDIPLPQPIPPLNQSFSKAFAAQGSEEAVEDNLTEGLKNLFMKKPNAI</sequence>
<dbReference type="AlphaFoldDB" id="A0A9J5XJ06"/>
<feature type="region of interest" description="Disordered" evidence="1">
    <location>
        <begin position="24"/>
        <end position="133"/>
    </location>
</feature>
<keyword evidence="3" id="KW-1185">Reference proteome</keyword>
<evidence type="ECO:0000256" key="1">
    <source>
        <dbReference type="SAM" id="MobiDB-lite"/>
    </source>
</evidence>
<gene>
    <name evidence="2" type="ORF">H5410_047694</name>
</gene>